<feature type="region of interest" description="Disordered" evidence="3">
    <location>
        <begin position="557"/>
        <end position="580"/>
    </location>
</feature>
<evidence type="ECO:0000256" key="3">
    <source>
        <dbReference type="SAM" id="MobiDB-lite"/>
    </source>
</evidence>
<proteinExistence type="predicted"/>
<feature type="compositionally biased region" description="Polar residues" evidence="3">
    <location>
        <begin position="557"/>
        <end position="566"/>
    </location>
</feature>
<dbReference type="CDD" id="cd00067">
    <property type="entry name" value="GAL4"/>
    <property type="match status" value="1"/>
</dbReference>
<dbReference type="GO" id="GO:0000976">
    <property type="term" value="F:transcription cis-regulatory region binding"/>
    <property type="evidence" value="ECO:0007669"/>
    <property type="project" value="TreeGrafter"/>
</dbReference>
<evidence type="ECO:0000259" key="4">
    <source>
        <dbReference type="PROSITE" id="PS00463"/>
    </source>
</evidence>
<dbReference type="GO" id="GO:0005634">
    <property type="term" value="C:nucleus"/>
    <property type="evidence" value="ECO:0007669"/>
    <property type="project" value="UniProtKB-SubCell"/>
</dbReference>
<keyword evidence="2" id="KW-0539">Nucleus</keyword>
<evidence type="ECO:0000256" key="2">
    <source>
        <dbReference type="ARBA" id="ARBA00023242"/>
    </source>
</evidence>
<comment type="subcellular location">
    <subcellularLocation>
        <location evidence="1">Nucleus</location>
    </subcellularLocation>
</comment>
<gene>
    <name evidence="5" type="ORF">R9X50_00229000</name>
</gene>
<dbReference type="AlphaFoldDB" id="A0AAQ3R8F9"/>
<dbReference type="GO" id="GO:0000981">
    <property type="term" value="F:DNA-binding transcription factor activity, RNA polymerase II-specific"/>
    <property type="evidence" value="ECO:0007669"/>
    <property type="project" value="InterPro"/>
</dbReference>
<dbReference type="EMBL" id="CP138582">
    <property type="protein sequence ID" value="WPG99475.1"/>
    <property type="molecule type" value="Genomic_DNA"/>
</dbReference>
<dbReference type="SMART" id="SM00066">
    <property type="entry name" value="GAL4"/>
    <property type="match status" value="1"/>
</dbReference>
<feature type="domain" description="Zn(2)-C6 fungal-type" evidence="4">
    <location>
        <begin position="515"/>
        <end position="543"/>
    </location>
</feature>
<accession>A0AAQ3R8F9</accession>
<protein>
    <recommendedName>
        <fullName evidence="4">Zn(2)-C6 fungal-type domain-containing protein</fullName>
    </recommendedName>
</protein>
<dbReference type="Pfam" id="PF11951">
    <property type="entry name" value="Fungal_trans_2"/>
    <property type="match status" value="1"/>
</dbReference>
<dbReference type="Gene3D" id="4.10.240.10">
    <property type="entry name" value="Zn(2)-C6 fungal-type DNA-binding domain"/>
    <property type="match status" value="1"/>
</dbReference>
<dbReference type="PANTHER" id="PTHR37534:SF24">
    <property type="entry name" value="MISCELLANEOUS ZN(II)2CYS6 TRANSCRIPTION FACTOR (EUROFUNG)-RELATED"/>
    <property type="match status" value="1"/>
</dbReference>
<evidence type="ECO:0000313" key="6">
    <source>
        <dbReference type="Proteomes" id="UP001303373"/>
    </source>
</evidence>
<dbReference type="GO" id="GO:0008270">
    <property type="term" value="F:zinc ion binding"/>
    <property type="evidence" value="ECO:0007669"/>
    <property type="project" value="InterPro"/>
</dbReference>
<keyword evidence="6" id="KW-1185">Reference proteome</keyword>
<sequence length="866" mass="97262">MAHVDGEADCSPANLSNIDEYAANPRFLELQEELRSVLFTGAASLAPSRNVSPAPSDEDLAANNAQSGSTSLDLTKVTIIPQSRLVRYLKNWITECAPYLDKFDEARHFGIRAPILAQNSPSLLYAILAFSARQTERKLNMQGSHDSLELYQESIGLLAPSIHAKDPNVLVTVCILACLELMSVSPRNWRRHVEGCAALFDSFSVNGFSGGILQAVFWCYARMELCGAIIANGAERTVLPLEKWVPELPEPETRETDSREARDEWIKSLFSHSSRSSPDMHANWAVYLCAKTCDLTCRWTRQMELGELDEYDTRPFPEQWHQLWDELQYWIETRPAAMLPIKTTPAGGDQIFPEILFSHWAAISGNQMYHAACIMMLETRPINSQPIASSPRFSPIWHARRVVGISLTNPHSGNLINAIQPLFIAGKLLSHRSEHIIVARLFKIIDKTTGWGALWRLRDLERAWGYEPGEPSSAETLVEEISRAGPRFPSVSYCTTRTMPVVRNTPGGKQRVRTGCLTCRKRRRKCDEQKPRCENCRSKNFECNYPSAFVFVRQQSSIGSPHPSETSIREPARVSNDATPSLGLDEPSLALDHVSLSYAGANQALLVEGNSQNEPVSRKIDETDLIRHFRYSLGMWLDIGDPQSSYSIRLLQLIKSNRILETAVLALAAYQRSLADDVKQDGDYEASIQLREQFESAFEQQDAFSRLTGNTLLMVGDIFSSSPLHWRTMLTHYNDVFGSQQSASEVDFGLGNALFWLHYRLDLAASIRLAQPPQVSLRSDSSPTPFQQVLSLAGIAMSNDSFEQWDPIFIAGLLLIAKDMTFEPQQMALAERLNHITLTTGISLGREIEDLKYGWNLSRYHDDAYD</sequence>
<name>A0AAQ3R8F9_9PEZI</name>
<dbReference type="SUPFAM" id="SSF57701">
    <property type="entry name" value="Zn2/Cys6 DNA-binding domain"/>
    <property type="match status" value="1"/>
</dbReference>
<dbReference type="InterPro" id="IPR021858">
    <property type="entry name" value="Fun_TF"/>
</dbReference>
<organism evidence="5 6">
    <name type="scientific">Acrodontium crateriforme</name>
    <dbReference type="NCBI Taxonomy" id="150365"/>
    <lineage>
        <taxon>Eukaryota</taxon>
        <taxon>Fungi</taxon>
        <taxon>Dikarya</taxon>
        <taxon>Ascomycota</taxon>
        <taxon>Pezizomycotina</taxon>
        <taxon>Dothideomycetes</taxon>
        <taxon>Dothideomycetidae</taxon>
        <taxon>Mycosphaerellales</taxon>
        <taxon>Teratosphaeriaceae</taxon>
        <taxon>Acrodontium</taxon>
    </lineage>
</organism>
<dbReference type="Proteomes" id="UP001303373">
    <property type="component" value="Chromosome 3"/>
</dbReference>
<feature type="region of interest" description="Disordered" evidence="3">
    <location>
        <begin position="47"/>
        <end position="67"/>
    </location>
</feature>
<dbReference type="Pfam" id="PF00172">
    <property type="entry name" value="Zn_clus"/>
    <property type="match status" value="1"/>
</dbReference>
<dbReference type="GO" id="GO:0045944">
    <property type="term" value="P:positive regulation of transcription by RNA polymerase II"/>
    <property type="evidence" value="ECO:0007669"/>
    <property type="project" value="TreeGrafter"/>
</dbReference>
<dbReference type="PANTHER" id="PTHR37534">
    <property type="entry name" value="TRANSCRIPTIONAL ACTIVATOR PROTEIN UGA3"/>
    <property type="match status" value="1"/>
</dbReference>
<reference evidence="5 6" key="1">
    <citation type="submission" date="2023-11" db="EMBL/GenBank/DDBJ databases">
        <title>An acidophilic fungus is an integral part of prey digestion in a carnivorous sundew plant.</title>
        <authorList>
            <person name="Tsai I.J."/>
        </authorList>
    </citation>
    <scope>NUCLEOTIDE SEQUENCE [LARGE SCALE GENOMIC DNA]</scope>
    <source>
        <strain evidence="5">169a</strain>
    </source>
</reference>
<dbReference type="PROSITE" id="PS00463">
    <property type="entry name" value="ZN2_CY6_FUNGAL_1"/>
    <property type="match status" value="1"/>
</dbReference>
<evidence type="ECO:0000313" key="5">
    <source>
        <dbReference type="EMBL" id="WPG99475.1"/>
    </source>
</evidence>
<dbReference type="InterPro" id="IPR001138">
    <property type="entry name" value="Zn2Cys6_DnaBD"/>
</dbReference>
<dbReference type="InterPro" id="IPR036864">
    <property type="entry name" value="Zn2-C6_fun-type_DNA-bd_sf"/>
</dbReference>
<evidence type="ECO:0000256" key="1">
    <source>
        <dbReference type="ARBA" id="ARBA00004123"/>
    </source>
</evidence>